<dbReference type="InterPro" id="IPR050750">
    <property type="entry name" value="C5-MTase"/>
</dbReference>
<dbReference type="Gene3D" id="3.90.120.30">
    <property type="match status" value="1"/>
</dbReference>
<evidence type="ECO:0000256" key="6">
    <source>
        <dbReference type="PROSITE-ProRule" id="PRU01016"/>
    </source>
</evidence>
<dbReference type="SUPFAM" id="SSF53335">
    <property type="entry name" value="S-adenosyl-L-methionine-dependent methyltransferases"/>
    <property type="match status" value="1"/>
</dbReference>
<dbReference type="GO" id="GO:0032259">
    <property type="term" value="P:methylation"/>
    <property type="evidence" value="ECO:0007669"/>
    <property type="project" value="UniProtKB-KW"/>
</dbReference>
<evidence type="ECO:0000256" key="3">
    <source>
        <dbReference type="ARBA" id="ARBA00022691"/>
    </source>
</evidence>
<evidence type="ECO:0000256" key="8">
    <source>
        <dbReference type="RuleBase" id="RU000417"/>
    </source>
</evidence>
<dbReference type="SUPFAM" id="SSF47413">
    <property type="entry name" value="lambda repressor-like DNA-binding domains"/>
    <property type="match status" value="1"/>
</dbReference>
<evidence type="ECO:0000256" key="5">
    <source>
        <dbReference type="ARBA" id="ARBA00047422"/>
    </source>
</evidence>
<dbReference type="PROSITE" id="PS00095">
    <property type="entry name" value="C5_MTASE_2"/>
    <property type="match status" value="1"/>
</dbReference>
<dbReference type="PROSITE" id="PS50943">
    <property type="entry name" value="HTH_CROC1"/>
    <property type="match status" value="1"/>
</dbReference>
<proteinExistence type="inferred from homology"/>
<dbReference type="InterPro" id="IPR018117">
    <property type="entry name" value="C5_DNA_meth_AS"/>
</dbReference>
<keyword evidence="1 6" id="KW-0489">Methyltransferase</keyword>
<dbReference type="SMART" id="SM00530">
    <property type="entry name" value="HTH_XRE"/>
    <property type="match status" value="1"/>
</dbReference>
<dbReference type="PROSITE" id="PS00094">
    <property type="entry name" value="C5_MTASE_1"/>
    <property type="match status" value="1"/>
</dbReference>
<dbReference type="InterPro" id="IPR001525">
    <property type="entry name" value="C5_MeTfrase"/>
</dbReference>
<keyword evidence="3 6" id="KW-0949">S-adenosyl-L-methionine</keyword>
<comment type="caution">
    <text evidence="10">The sequence shown here is derived from an EMBL/GenBank/DDBJ whole genome shotgun (WGS) entry which is preliminary data.</text>
</comment>
<protein>
    <recommendedName>
        <fullName evidence="8">Cytosine-specific methyltransferase</fullName>
        <ecNumber evidence="8">2.1.1.37</ecNumber>
    </recommendedName>
</protein>
<dbReference type="Gene3D" id="3.40.50.150">
    <property type="entry name" value="Vaccinia Virus protein VP39"/>
    <property type="match status" value="1"/>
</dbReference>
<evidence type="ECO:0000256" key="1">
    <source>
        <dbReference type="ARBA" id="ARBA00022603"/>
    </source>
</evidence>
<dbReference type="AlphaFoldDB" id="A0AAP1RHQ9"/>
<evidence type="ECO:0000313" key="10">
    <source>
        <dbReference type="EMBL" id="MBE7696244.1"/>
    </source>
</evidence>
<reference evidence="10 11" key="1">
    <citation type="journal article" date="2020" name="Int. J. Syst. Evol. Microbiol.">
        <title>Tenacibaculum piscium sp. nov., isolated from skin ulcers of sea-farmed fish, and description of Tenacibaculum finnmarkense sp. nov. with subdivision into genomovars finnmarkense and ulcerans.</title>
        <authorList>
            <person name="Olsen A.B."/>
            <person name="Spilsberg B."/>
            <person name="Nilsen H.K."/>
            <person name="Lagesen K."/>
            <person name="Gulla S."/>
            <person name="Avendano-Herrera R."/>
            <person name="Irgang R."/>
            <person name="Duchaud E."/>
            <person name="Colquhoun D.J."/>
        </authorList>
    </citation>
    <scope>NUCLEOTIDE SEQUENCE [LARGE SCALE GENOMIC DNA]</scope>
    <source>
        <strain evidence="10 11">TNO037</strain>
    </source>
</reference>
<keyword evidence="11" id="KW-1185">Reference proteome</keyword>
<dbReference type="EMBL" id="WXXV01000036">
    <property type="protein sequence ID" value="MBE7696244.1"/>
    <property type="molecule type" value="Genomic_DNA"/>
</dbReference>
<gene>
    <name evidence="10" type="primary">dcm</name>
    <name evidence="10" type="ORF">F7645_12555</name>
</gene>
<feature type="active site" evidence="6">
    <location>
        <position position="196"/>
    </location>
</feature>
<dbReference type="PROSITE" id="PS51679">
    <property type="entry name" value="SAM_MT_C5"/>
    <property type="match status" value="1"/>
</dbReference>
<dbReference type="RefSeq" id="WP_101955856.1">
    <property type="nucleotide sequence ID" value="NZ_JAJHTL010000042.1"/>
</dbReference>
<keyword evidence="2 6" id="KW-0808">Transferase</keyword>
<dbReference type="CDD" id="cd00093">
    <property type="entry name" value="HTH_XRE"/>
    <property type="match status" value="1"/>
</dbReference>
<sequence length="496" mass="58887">MESTFGTYIKQRRKELGFPMRKVASHLKMDTSTLGKIEREERAISIEKIVFLCEILETPKEELFNYYYSSKLFRELKEYENYENVLEIVNKQLTLYKNKQQQFKFDKDWREKEFKFPKRKTKIATLFSGIGAIEYAFKRLKLDTEIIFASDIDKFVKQSYFENYNISEERWYNDVRELDGKKYKNKIDILVGGSPCQSFSMVGKRKGLDDTRGTLFYEFARIVKESQPKIFIYENVKGLINHDKGNTFEIMKATFDELGYRYFYQVMNAKNYGVPQHRERIFVVGFKDKKVNFSFPEPVNLEPKMQDFLEDYTDSKYYLSEKGVKFVTSSKNRKKRYTQINGDIAICQKANQQFNWHGDFIFESIEKPEFDELIFDVNEVEEKYYLSEKTTKYVLSEGTKNFKTKIKTDLEVARPLLQSMHKMHRAGVDNYVTHNKGRIRKLTPKECLRLMGFRDDFKQVVSDTQMYRQAGNSIVVDVLISLLKQIDITKYAEENE</sequence>
<dbReference type="InterPro" id="IPR031303">
    <property type="entry name" value="C5_meth_CS"/>
</dbReference>
<keyword evidence="4" id="KW-0680">Restriction system</keyword>
<dbReference type="PANTHER" id="PTHR46098">
    <property type="entry name" value="TRNA (CYTOSINE(38)-C(5))-METHYLTRANSFERASE"/>
    <property type="match status" value="1"/>
</dbReference>
<dbReference type="InterPro" id="IPR001387">
    <property type="entry name" value="Cro/C1-type_HTH"/>
</dbReference>
<dbReference type="Pfam" id="PF01381">
    <property type="entry name" value="HTH_3"/>
    <property type="match status" value="1"/>
</dbReference>
<dbReference type="GO" id="GO:0003886">
    <property type="term" value="F:DNA (cytosine-5-)-methyltransferase activity"/>
    <property type="evidence" value="ECO:0007669"/>
    <property type="project" value="UniProtKB-EC"/>
</dbReference>
<dbReference type="PANTHER" id="PTHR46098:SF1">
    <property type="entry name" value="TRNA (CYTOSINE(38)-C(5))-METHYLTRANSFERASE"/>
    <property type="match status" value="1"/>
</dbReference>
<comment type="similarity">
    <text evidence="6 7">Belongs to the class I-like SAM-binding methyltransferase superfamily. C5-methyltransferase family.</text>
</comment>
<comment type="catalytic activity">
    <reaction evidence="5 8">
        <text>a 2'-deoxycytidine in DNA + S-adenosyl-L-methionine = a 5-methyl-2'-deoxycytidine in DNA + S-adenosyl-L-homocysteine + H(+)</text>
        <dbReference type="Rhea" id="RHEA:13681"/>
        <dbReference type="Rhea" id="RHEA-COMP:11369"/>
        <dbReference type="Rhea" id="RHEA-COMP:11370"/>
        <dbReference type="ChEBI" id="CHEBI:15378"/>
        <dbReference type="ChEBI" id="CHEBI:57856"/>
        <dbReference type="ChEBI" id="CHEBI:59789"/>
        <dbReference type="ChEBI" id="CHEBI:85452"/>
        <dbReference type="ChEBI" id="CHEBI:85454"/>
        <dbReference type="EC" id="2.1.1.37"/>
    </reaction>
</comment>
<dbReference type="Gene3D" id="1.10.260.40">
    <property type="entry name" value="lambda repressor-like DNA-binding domains"/>
    <property type="match status" value="1"/>
</dbReference>
<organism evidence="10 11">
    <name type="scientific">Tenacibaculum finnmarkense genomovar finnmarkense</name>
    <dbReference type="NCBI Taxonomy" id="1458503"/>
    <lineage>
        <taxon>Bacteria</taxon>
        <taxon>Pseudomonadati</taxon>
        <taxon>Bacteroidota</taxon>
        <taxon>Flavobacteriia</taxon>
        <taxon>Flavobacteriales</taxon>
        <taxon>Flavobacteriaceae</taxon>
        <taxon>Tenacibaculum</taxon>
        <taxon>Tenacibaculum finnmarkense</taxon>
    </lineage>
</organism>
<evidence type="ECO:0000313" key="11">
    <source>
        <dbReference type="Proteomes" id="UP000806077"/>
    </source>
</evidence>
<dbReference type="Pfam" id="PF00145">
    <property type="entry name" value="DNA_methylase"/>
    <property type="match status" value="1"/>
</dbReference>
<dbReference type="InterPro" id="IPR029063">
    <property type="entry name" value="SAM-dependent_MTases_sf"/>
</dbReference>
<name>A0AAP1RHQ9_9FLAO</name>
<accession>A0AAP1RHQ9</accession>
<evidence type="ECO:0000256" key="7">
    <source>
        <dbReference type="RuleBase" id="RU000416"/>
    </source>
</evidence>
<dbReference type="EC" id="2.1.1.37" evidence="8"/>
<dbReference type="Proteomes" id="UP000806077">
    <property type="component" value="Unassembled WGS sequence"/>
</dbReference>
<evidence type="ECO:0000256" key="2">
    <source>
        <dbReference type="ARBA" id="ARBA00022679"/>
    </source>
</evidence>
<dbReference type="NCBIfam" id="TIGR00675">
    <property type="entry name" value="dcm"/>
    <property type="match status" value="1"/>
</dbReference>
<dbReference type="CDD" id="cd00315">
    <property type="entry name" value="Cyt_C5_DNA_methylase"/>
    <property type="match status" value="1"/>
</dbReference>
<feature type="domain" description="HTH cro/C1-type" evidence="9">
    <location>
        <begin position="9"/>
        <end position="63"/>
    </location>
</feature>
<dbReference type="PRINTS" id="PR00105">
    <property type="entry name" value="C5METTRFRASE"/>
</dbReference>
<dbReference type="GO" id="GO:0009307">
    <property type="term" value="P:DNA restriction-modification system"/>
    <property type="evidence" value="ECO:0007669"/>
    <property type="project" value="UniProtKB-KW"/>
</dbReference>
<evidence type="ECO:0000259" key="9">
    <source>
        <dbReference type="PROSITE" id="PS50943"/>
    </source>
</evidence>
<dbReference type="InterPro" id="IPR010982">
    <property type="entry name" value="Lambda_DNA-bd_dom_sf"/>
</dbReference>
<dbReference type="GO" id="GO:0003677">
    <property type="term" value="F:DNA binding"/>
    <property type="evidence" value="ECO:0007669"/>
    <property type="project" value="InterPro"/>
</dbReference>
<evidence type="ECO:0000256" key="4">
    <source>
        <dbReference type="ARBA" id="ARBA00022747"/>
    </source>
</evidence>